<dbReference type="SUPFAM" id="SSF161098">
    <property type="entry name" value="MetI-like"/>
    <property type="match status" value="1"/>
</dbReference>
<evidence type="ECO:0000259" key="8">
    <source>
        <dbReference type="PROSITE" id="PS50928"/>
    </source>
</evidence>
<evidence type="ECO:0000256" key="2">
    <source>
        <dbReference type="ARBA" id="ARBA00022448"/>
    </source>
</evidence>
<dbReference type="GO" id="GO:0055085">
    <property type="term" value="P:transmembrane transport"/>
    <property type="evidence" value="ECO:0007669"/>
    <property type="project" value="InterPro"/>
</dbReference>
<dbReference type="Gene3D" id="1.10.3720.10">
    <property type="entry name" value="MetI-like"/>
    <property type="match status" value="1"/>
</dbReference>
<keyword evidence="3" id="KW-1003">Cell membrane</keyword>
<dbReference type="Pfam" id="PF00528">
    <property type="entry name" value="BPD_transp_1"/>
    <property type="match status" value="1"/>
</dbReference>
<reference evidence="9" key="1">
    <citation type="submission" date="2020-10" db="EMBL/GenBank/DDBJ databases">
        <authorList>
            <person name="Gilroy R."/>
        </authorList>
    </citation>
    <scope>NUCLEOTIDE SEQUENCE</scope>
    <source>
        <strain evidence="9">CHK190-19873</strain>
    </source>
</reference>
<keyword evidence="6 7" id="KW-0472">Membrane</keyword>
<evidence type="ECO:0000256" key="1">
    <source>
        <dbReference type="ARBA" id="ARBA00004651"/>
    </source>
</evidence>
<comment type="subcellular location">
    <subcellularLocation>
        <location evidence="1 7">Cell membrane</location>
        <topology evidence="1 7">Multi-pass membrane protein</topology>
    </subcellularLocation>
</comment>
<accession>A0A9D1EQS2</accession>
<reference evidence="9" key="2">
    <citation type="journal article" date="2021" name="PeerJ">
        <title>Extensive microbial diversity within the chicken gut microbiome revealed by metagenomics and culture.</title>
        <authorList>
            <person name="Gilroy R."/>
            <person name="Ravi A."/>
            <person name="Getino M."/>
            <person name="Pursley I."/>
            <person name="Horton D.L."/>
            <person name="Alikhan N.F."/>
            <person name="Baker D."/>
            <person name="Gharbi K."/>
            <person name="Hall N."/>
            <person name="Watson M."/>
            <person name="Adriaenssens E.M."/>
            <person name="Foster-Nyarko E."/>
            <person name="Jarju S."/>
            <person name="Secka A."/>
            <person name="Antonio M."/>
            <person name="Oren A."/>
            <person name="Chaudhuri R.R."/>
            <person name="La Ragione R."/>
            <person name="Hildebrand F."/>
            <person name="Pallen M.J."/>
        </authorList>
    </citation>
    <scope>NUCLEOTIDE SEQUENCE</scope>
    <source>
        <strain evidence="9">CHK190-19873</strain>
    </source>
</reference>
<dbReference type="AlphaFoldDB" id="A0A9D1EQS2"/>
<dbReference type="Proteomes" id="UP000823935">
    <property type="component" value="Unassembled WGS sequence"/>
</dbReference>
<proteinExistence type="inferred from homology"/>
<feature type="transmembrane region" description="Helical" evidence="7">
    <location>
        <begin position="72"/>
        <end position="98"/>
    </location>
</feature>
<dbReference type="InterPro" id="IPR000515">
    <property type="entry name" value="MetI-like"/>
</dbReference>
<comment type="similarity">
    <text evidence="7">Belongs to the binding-protein-dependent transport system permease family.</text>
</comment>
<gene>
    <name evidence="9" type="ORF">IAB44_01065</name>
</gene>
<organism evidence="9 10">
    <name type="scientific">Candidatus Limivivens intestinipullorum</name>
    <dbReference type="NCBI Taxonomy" id="2840858"/>
    <lineage>
        <taxon>Bacteria</taxon>
        <taxon>Bacillati</taxon>
        <taxon>Bacillota</taxon>
        <taxon>Clostridia</taxon>
        <taxon>Lachnospirales</taxon>
        <taxon>Lachnospiraceae</taxon>
        <taxon>Lachnospiraceae incertae sedis</taxon>
        <taxon>Candidatus Limivivens</taxon>
    </lineage>
</organism>
<keyword evidence="5 7" id="KW-1133">Transmembrane helix</keyword>
<evidence type="ECO:0000313" key="9">
    <source>
        <dbReference type="EMBL" id="HIS30134.1"/>
    </source>
</evidence>
<feature type="transmembrane region" description="Helical" evidence="7">
    <location>
        <begin position="185"/>
        <end position="208"/>
    </location>
</feature>
<keyword evidence="4 7" id="KW-0812">Transmembrane</keyword>
<evidence type="ECO:0000256" key="4">
    <source>
        <dbReference type="ARBA" id="ARBA00022692"/>
    </source>
</evidence>
<feature type="transmembrane region" description="Helical" evidence="7">
    <location>
        <begin position="12"/>
        <end position="32"/>
    </location>
</feature>
<dbReference type="GO" id="GO:0005886">
    <property type="term" value="C:plasma membrane"/>
    <property type="evidence" value="ECO:0007669"/>
    <property type="project" value="UniProtKB-SubCell"/>
</dbReference>
<evidence type="ECO:0000256" key="3">
    <source>
        <dbReference type="ARBA" id="ARBA00022475"/>
    </source>
</evidence>
<evidence type="ECO:0000256" key="7">
    <source>
        <dbReference type="RuleBase" id="RU363032"/>
    </source>
</evidence>
<dbReference type="InterPro" id="IPR035906">
    <property type="entry name" value="MetI-like_sf"/>
</dbReference>
<dbReference type="PANTHER" id="PTHR43744">
    <property type="entry name" value="ABC TRANSPORTER PERMEASE PROTEIN MG189-RELATED-RELATED"/>
    <property type="match status" value="1"/>
</dbReference>
<dbReference type="EMBL" id="DVIQ01000005">
    <property type="protein sequence ID" value="HIS30134.1"/>
    <property type="molecule type" value="Genomic_DNA"/>
</dbReference>
<feature type="domain" description="ABC transmembrane type-1" evidence="8">
    <location>
        <begin position="73"/>
        <end position="265"/>
    </location>
</feature>
<sequence length="280" mass="32122">MRRKKRGGMALLYVLIILVGIVMLYPLVWMFFATFKSNNEIFGTLKLLPERFGLDAYIEGWKGTGGYTYGQYFLNTFAIVVPVTLFTLISCSLVAYGFSRFRFPFKKPLFALLIGTLMLPNTVIIIPRYMMFSEVGWLNTYLPFYVPAILACYPFFIYMLMQFIRGLPRDLDESAYIDGCSTFKCFTSILLPLLKPALFSAGLFQFMWTYNDFMNSLIFINSVEKYPLSLALRTAIDSEANIQWNELMAMAFLSVLPLMLLFFFGQKYFVEGIATSGMKG</sequence>
<evidence type="ECO:0000313" key="10">
    <source>
        <dbReference type="Proteomes" id="UP000823935"/>
    </source>
</evidence>
<evidence type="ECO:0000256" key="6">
    <source>
        <dbReference type="ARBA" id="ARBA00023136"/>
    </source>
</evidence>
<dbReference type="PROSITE" id="PS50928">
    <property type="entry name" value="ABC_TM1"/>
    <property type="match status" value="1"/>
</dbReference>
<feature type="transmembrane region" description="Helical" evidence="7">
    <location>
        <begin position="142"/>
        <end position="164"/>
    </location>
</feature>
<evidence type="ECO:0000256" key="5">
    <source>
        <dbReference type="ARBA" id="ARBA00022989"/>
    </source>
</evidence>
<protein>
    <submittedName>
        <fullName evidence="9">Carbohydrate ABC transporter permease</fullName>
    </submittedName>
</protein>
<name>A0A9D1EQS2_9FIRM</name>
<dbReference type="CDD" id="cd06261">
    <property type="entry name" value="TM_PBP2"/>
    <property type="match status" value="1"/>
</dbReference>
<keyword evidence="2 7" id="KW-0813">Transport</keyword>
<comment type="caution">
    <text evidence="9">The sequence shown here is derived from an EMBL/GenBank/DDBJ whole genome shotgun (WGS) entry which is preliminary data.</text>
</comment>
<feature type="transmembrane region" description="Helical" evidence="7">
    <location>
        <begin position="247"/>
        <end position="270"/>
    </location>
</feature>
<dbReference type="PANTHER" id="PTHR43744:SF6">
    <property type="entry name" value="ABC TRANSPORTER PERMEASE PROTEIN YESQ-RELATED"/>
    <property type="match status" value="1"/>
</dbReference>
<feature type="transmembrane region" description="Helical" evidence="7">
    <location>
        <begin position="110"/>
        <end position="130"/>
    </location>
</feature>